<sequence length="518" mass="57493">MPRRVQLDLSRPQEEPCAMVSSPHEDVLHRLQRNRSRPRAQPPIGRATRHTTTSRLSSSSHISDSLSRTSPHTTSSPSPRPHDLTLIARPPSRPQSTRHRSEPFDGHRPWRHSPPRPQRTHRRLRNDTKRLSLHPCAATRSQRPPLSPSPGLHRISARSPFVPYWLSVVRAGTTAPQRTPVQDPHSCTDTPPQRSTSLSPPSCHHVPHVGHHASTRGVSRNCQPLHRKAAPSAVPLTTSRYRQPPHTTPYSPFPHTSPSPRPTRPSAIRPAPLRPPLSALSPRRLAYRCPHNDTPLSPQPPTRLLDRPPIYDLRHRPPSPHTSAIAPSPHDLRYRPAHTTCAIAPSPHDLRHRPIPHDHPVRPPSHTTPHRQPHHTTSAIASPHTTSAIARPPHTTSAIARPPPHDLRYPLSIPHPSPHDRHGPDRHTTPSANRQPHKRPPLSPAPHTTSAIAPSPHAPRYRPPPKTTSAIAPCHPRRRLPAAGHTERGHSLTDLIDAQQHRIPLGTAAGHARATSVK</sequence>
<protein>
    <submittedName>
        <fullName evidence="2">Uncharacterized protein</fullName>
    </submittedName>
</protein>
<comment type="caution">
    <text evidence="2">The sequence shown here is derived from an EMBL/GenBank/DDBJ whole genome shotgun (WGS) entry which is preliminary data.</text>
</comment>
<feature type="compositionally biased region" description="Basic residues" evidence="1">
    <location>
        <begin position="205"/>
        <end position="214"/>
    </location>
</feature>
<dbReference type="Proteomes" id="UP000283509">
    <property type="component" value="Unassembled WGS sequence"/>
</dbReference>
<dbReference type="AlphaFoldDB" id="A0A3R7PKY8"/>
<feature type="compositionally biased region" description="Polar residues" evidence="1">
    <location>
        <begin position="175"/>
        <end position="200"/>
    </location>
</feature>
<name>A0A3R7PKY8_PENVA</name>
<accession>A0A3R7PKY8</accession>
<reference evidence="2 3" key="2">
    <citation type="submission" date="2019-01" db="EMBL/GenBank/DDBJ databases">
        <title>The decoding of complex shrimp genome reveals the adaptation for benthos swimmer, frequently molting mechanism and breeding impact on genome.</title>
        <authorList>
            <person name="Sun Y."/>
            <person name="Gao Y."/>
            <person name="Yu Y."/>
        </authorList>
    </citation>
    <scope>NUCLEOTIDE SEQUENCE [LARGE SCALE GENOMIC DNA]</scope>
    <source>
        <tissue evidence="2">Muscle</tissue>
    </source>
</reference>
<evidence type="ECO:0000313" key="2">
    <source>
        <dbReference type="EMBL" id="ROT75205.1"/>
    </source>
</evidence>
<reference evidence="2 3" key="1">
    <citation type="submission" date="2018-04" db="EMBL/GenBank/DDBJ databases">
        <authorList>
            <person name="Zhang X."/>
            <person name="Yuan J."/>
            <person name="Li F."/>
            <person name="Xiang J."/>
        </authorList>
    </citation>
    <scope>NUCLEOTIDE SEQUENCE [LARGE SCALE GENOMIC DNA]</scope>
    <source>
        <tissue evidence="2">Muscle</tissue>
    </source>
</reference>
<feature type="compositionally biased region" description="Pro residues" evidence="1">
    <location>
        <begin position="251"/>
        <end position="263"/>
    </location>
</feature>
<feature type="compositionally biased region" description="Basic residues" evidence="1">
    <location>
        <begin position="109"/>
        <end position="124"/>
    </location>
</feature>
<feature type="compositionally biased region" description="Low complexity" evidence="1">
    <location>
        <begin position="264"/>
        <end position="284"/>
    </location>
</feature>
<feature type="compositionally biased region" description="Low complexity" evidence="1">
    <location>
        <begin position="50"/>
        <end position="77"/>
    </location>
</feature>
<organism evidence="2 3">
    <name type="scientific">Penaeus vannamei</name>
    <name type="common">Whiteleg shrimp</name>
    <name type="synonym">Litopenaeus vannamei</name>
    <dbReference type="NCBI Taxonomy" id="6689"/>
    <lineage>
        <taxon>Eukaryota</taxon>
        <taxon>Metazoa</taxon>
        <taxon>Ecdysozoa</taxon>
        <taxon>Arthropoda</taxon>
        <taxon>Crustacea</taxon>
        <taxon>Multicrustacea</taxon>
        <taxon>Malacostraca</taxon>
        <taxon>Eumalacostraca</taxon>
        <taxon>Eucarida</taxon>
        <taxon>Decapoda</taxon>
        <taxon>Dendrobranchiata</taxon>
        <taxon>Penaeoidea</taxon>
        <taxon>Penaeidae</taxon>
        <taxon>Penaeus</taxon>
    </lineage>
</organism>
<evidence type="ECO:0000313" key="3">
    <source>
        <dbReference type="Proteomes" id="UP000283509"/>
    </source>
</evidence>
<proteinExistence type="predicted"/>
<gene>
    <name evidence="2" type="ORF">C7M84_006264</name>
</gene>
<dbReference type="STRING" id="6689.A0A3R7PKY8"/>
<feature type="compositionally biased region" description="Basic and acidic residues" evidence="1">
    <location>
        <begin position="99"/>
        <end position="108"/>
    </location>
</feature>
<feature type="region of interest" description="Disordered" evidence="1">
    <location>
        <begin position="175"/>
        <end position="488"/>
    </location>
</feature>
<feature type="compositionally biased region" description="Basic and acidic residues" evidence="1">
    <location>
        <begin position="417"/>
        <end position="428"/>
    </location>
</feature>
<evidence type="ECO:0000256" key="1">
    <source>
        <dbReference type="SAM" id="MobiDB-lite"/>
    </source>
</evidence>
<feature type="compositionally biased region" description="Polar residues" evidence="1">
    <location>
        <begin position="379"/>
        <end position="398"/>
    </location>
</feature>
<keyword evidence="3" id="KW-1185">Reference proteome</keyword>
<feature type="region of interest" description="Disordered" evidence="1">
    <location>
        <begin position="1"/>
        <end position="154"/>
    </location>
</feature>
<dbReference type="EMBL" id="QCYY01001802">
    <property type="protein sequence ID" value="ROT75205.1"/>
    <property type="molecule type" value="Genomic_DNA"/>
</dbReference>